<dbReference type="Pfam" id="PF20329">
    <property type="entry name" value="DUF6624"/>
    <property type="match status" value="1"/>
</dbReference>
<dbReference type="RefSeq" id="WP_133554656.1">
    <property type="nucleotide sequence ID" value="NZ_SNWM01000002.1"/>
</dbReference>
<dbReference type="EMBL" id="SNWM01000002">
    <property type="protein sequence ID" value="TDO22910.1"/>
    <property type="molecule type" value="Genomic_DNA"/>
</dbReference>
<evidence type="ECO:0008006" key="4">
    <source>
        <dbReference type="Google" id="ProtNLM"/>
    </source>
</evidence>
<protein>
    <recommendedName>
        <fullName evidence="4">Tetratricopeptide repeat protein</fullName>
    </recommendedName>
</protein>
<dbReference type="AlphaFoldDB" id="A0A4R6ILA6"/>
<dbReference type="InterPro" id="IPR011990">
    <property type="entry name" value="TPR-like_helical_dom_sf"/>
</dbReference>
<evidence type="ECO:0000313" key="2">
    <source>
        <dbReference type="EMBL" id="TDO22910.1"/>
    </source>
</evidence>
<evidence type="ECO:0000313" key="3">
    <source>
        <dbReference type="Proteomes" id="UP000295499"/>
    </source>
</evidence>
<organism evidence="2 3">
    <name type="scientific">Pedobacter duraquae</name>
    <dbReference type="NCBI Taxonomy" id="425511"/>
    <lineage>
        <taxon>Bacteria</taxon>
        <taxon>Pseudomonadati</taxon>
        <taxon>Bacteroidota</taxon>
        <taxon>Sphingobacteriia</taxon>
        <taxon>Sphingobacteriales</taxon>
        <taxon>Sphingobacteriaceae</taxon>
        <taxon>Pedobacter</taxon>
    </lineage>
</organism>
<keyword evidence="3" id="KW-1185">Reference proteome</keyword>
<accession>A0A4R6ILA6</accession>
<comment type="caution">
    <text evidence="2">The sequence shown here is derived from an EMBL/GenBank/DDBJ whole genome shotgun (WGS) entry which is preliminary data.</text>
</comment>
<dbReference type="OrthoDB" id="1164858at2"/>
<feature type="signal peptide" evidence="1">
    <location>
        <begin position="1"/>
        <end position="18"/>
    </location>
</feature>
<keyword evidence="1" id="KW-0732">Signal</keyword>
<proteinExistence type="predicted"/>
<dbReference type="InterPro" id="IPR046732">
    <property type="entry name" value="DUF6624"/>
</dbReference>
<evidence type="ECO:0000256" key="1">
    <source>
        <dbReference type="SAM" id="SignalP"/>
    </source>
</evidence>
<dbReference type="SUPFAM" id="SSF48452">
    <property type="entry name" value="TPR-like"/>
    <property type="match status" value="1"/>
</dbReference>
<dbReference type="Proteomes" id="UP000295499">
    <property type="component" value="Unassembled WGS sequence"/>
</dbReference>
<dbReference type="NCBIfam" id="NF047558">
    <property type="entry name" value="TPR_END_plus"/>
    <property type="match status" value="1"/>
</dbReference>
<name>A0A4R6ILA6_9SPHI</name>
<feature type="chain" id="PRO_5020796575" description="Tetratricopeptide repeat protein" evidence="1">
    <location>
        <begin position="19"/>
        <end position="317"/>
    </location>
</feature>
<sequence length="317" mass="35709">MKKIAFILLLLIGVAAMAQNSYSELISKAYSLYVKKAYKESADTYAAAFRIEKKNADDLYNAACSYALAGEPLPAISLLNQSLDRGWANFNHLKSDSDLASLHSTPAWTKLMAKTELISARLEANYNQPLKKELEKIYSADQGIRDEYVNAQKKYVTKHRVTDSLAKIMMHYDSVNIVKVTNILDKYGWLGEDKVGPRGNVTLFIVIQHSDLAIQQKYLPMMRKAVKDGKASGSSLALLEDRVALGEGRKQLYGSQVTMKNDGSFYLLPLLDPDHVDLRRAKVGLGPIADYVKNWKIIWDLETYKKELPELEKLNKL</sequence>
<gene>
    <name evidence="2" type="ORF">CLV32_1895</name>
</gene>
<reference evidence="2 3" key="1">
    <citation type="submission" date="2019-03" db="EMBL/GenBank/DDBJ databases">
        <title>Genomic Encyclopedia of Archaeal and Bacterial Type Strains, Phase II (KMG-II): from individual species to whole genera.</title>
        <authorList>
            <person name="Goeker M."/>
        </authorList>
    </citation>
    <scope>NUCLEOTIDE SEQUENCE [LARGE SCALE GENOMIC DNA]</scope>
    <source>
        <strain evidence="2 3">DSM 19034</strain>
    </source>
</reference>